<accession>A0A1Y2EU74</accession>
<name>A0A1Y2EU74_PROLT</name>
<dbReference type="OrthoDB" id="545169at2759"/>
<organism evidence="3 4">
    <name type="scientific">Protomyces lactucae-debilis</name>
    <dbReference type="NCBI Taxonomy" id="2754530"/>
    <lineage>
        <taxon>Eukaryota</taxon>
        <taxon>Fungi</taxon>
        <taxon>Dikarya</taxon>
        <taxon>Ascomycota</taxon>
        <taxon>Taphrinomycotina</taxon>
        <taxon>Taphrinomycetes</taxon>
        <taxon>Taphrinales</taxon>
        <taxon>Protomycetaceae</taxon>
        <taxon>Protomyces</taxon>
    </lineage>
</organism>
<dbReference type="EMBL" id="MCFI01000027">
    <property type="protein sequence ID" value="ORY75123.1"/>
    <property type="molecule type" value="Genomic_DNA"/>
</dbReference>
<evidence type="ECO:0000313" key="3">
    <source>
        <dbReference type="EMBL" id="ORY75123.1"/>
    </source>
</evidence>
<dbReference type="RefSeq" id="XP_040722235.1">
    <property type="nucleotide sequence ID" value="XM_040871647.1"/>
</dbReference>
<dbReference type="AlphaFoldDB" id="A0A1Y2EU74"/>
<reference evidence="3 4" key="1">
    <citation type="submission" date="2016-07" db="EMBL/GenBank/DDBJ databases">
        <title>Pervasive Adenine N6-methylation of Active Genes in Fungi.</title>
        <authorList>
            <consortium name="DOE Joint Genome Institute"/>
            <person name="Mondo S.J."/>
            <person name="Dannebaum R.O."/>
            <person name="Kuo R.C."/>
            <person name="Labutti K."/>
            <person name="Haridas S."/>
            <person name="Kuo A."/>
            <person name="Salamov A."/>
            <person name="Ahrendt S.R."/>
            <person name="Lipzen A."/>
            <person name="Sullivan W."/>
            <person name="Andreopoulos W.B."/>
            <person name="Clum A."/>
            <person name="Lindquist E."/>
            <person name="Daum C."/>
            <person name="Ramamoorthy G.K."/>
            <person name="Gryganskyi A."/>
            <person name="Culley D."/>
            <person name="Magnuson J.K."/>
            <person name="James T.Y."/>
            <person name="O'Malley M.A."/>
            <person name="Stajich J.E."/>
            <person name="Spatafora J.W."/>
            <person name="Visel A."/>
            <person name="Grigoriev I.V."/>
        </authorList>
    </citation>
    <scope>NUCLEOTIDE SEQUENCE [LARGE SCALE GENOMIC DNA]</scope>
    <source>
        <strain evidence="3 4">12-1054</strain>
    </source>
</reference>
<protein>
    <recommendedName>
        <fullName evidence="2">ER-bound oxygenase mpaB/mpaB'/Rubber oxygenase catalytic domain-containing protein</fullName>
    </recommendedName>
</protein>
<evidence type="ECO:0000259" key="2">
    <source>
        <dbReference type="Pfam" id="PF09995"/>
    </source>
</evidence>
<dbReference type="InterPro" id="IPR046366">
    <property type="entry name" value="MPAB"/>
</dbReference>
<feature type="transmembrane region" description="Helical" evidence="1">
    <location>
        <begin position="276"/>
        <end position="298"/>
    </location>
</feature>
<comment type="caution">
    <text evidence="3">The sequence shown here is derived from an EMBL/GenBank/DDBJ whole genome shotgun (WGS) entry which is preliminary data.</text>
</comment>
<keyword evidence="4" id="KW-1185">Reference proteome</keyword>
<dbReference type="PANTHER" id="PTHR36124:SF1">
    <property type="entry name" value="ER-BOUND OXYGENASE MPAB_MPAB'_RUBBER OXYGENASE CATALYTIC DOMAIN-CONTAINING PROTEIN"/>
    <property type="match status" value="1"/>
</dbReference>
<dbReference type="InterPro" id="IPR018713">
    <property type="entry name" value="MPAB/Lcp_cat_dom"/>
</dbReference>
<gene>
    <name evidence="3" type="ORF">BCR37DRAFT_395626</name>
</gene>
<keyword evidence="1" id="KW-1133">Transmembrane helix</keyword>
<feature type="domain" description="ER-bound oxygenase mpaB/mpaB'/Rubber oxygenase catalytic" evidence="2">
    <location>
        <begin position="106"/>
        <end position="275"/>
    </location>
</feature>
<sequence length="347" mass="40156">MATLSTFPHTATPSQTSSLWGIMGVMLPLLVLLACWIYLVRRQRRLRLAETQAQCKDFQTPSVAQKVLLHFQHYEEPFVYWKALEFSLFKTYAIPTISKLLSATTQLVDDAAKRAEDTSVLLTMASYFQLNSEEATLAIARINYIHGRYGSKISQDDLLYTLSLFVIEPMTWSKRFAVRSMLPEEQQASFVFWRTIGERMEIHYIPESLEALIGWSEAYEREKMKYADTNKQLAESTIKVFLAPVPRLLHPFARRIIYALLADRLRDAFGYPQQPYWVHLLISLVFGLRTLILANLIMPIRHVTAPIAKTPKGKFQQHNWRFSPHYVKQSLYNTLLAALWGWIHGAR</sequence>
<evidence type="ECO:0000313" key="4">
    <source>
        <dbReference type="Proteomes" id="UP000193685"/>
    </source>
</evidence>
<proteinExistence type="predicted"/>
<keyword evidence="1" id="KW-0812">Transmembrane</keyword>
<dbReference type="GO" id="GO:0016491">
    <property type="term" value="F:oxidoreductase activity"/>
    <property type="evidence" value="ECO:0007669"/>
    <property type="project" value="InterPro"/>
</dbReference>
<dbReference type="Proteomes" id="UP000193685">
    <property type="component" value="Unassembled WGS sequence"/>
</dbReference>
<dbReference type="GeneID" id="63788246"/>
<dbReference type="Pfam" id="PF09995">
    <property type="entry name" value="MPAB_Lcp_cat"/>
    <property type="match status" value="1"/>
</dbReference>
<dbReference type="STRING" id="56484.A0A1Y2EU74"/>
<keyword evidence="1" id="KW-0472">Membrane</keyword>
<dbReference type="PANTHER" id="PTHR36124">
    <property type="match status" value="1"/>
</dbReference>
<evidence type="ECO:0000256" key="1">
    <source>
        <dbReference type="SAM" id="Phobius"/>
    </source>
</evidence>
<dbReference type="OMA" id="IARTRWI"/>
<feature type="transmembrane region" description="Helical" evidence="1">
    <location>
        <begin position="20"/>
        <end position="40"/>
    </location>
</feature>